<dbReference type="GO" id="GO:0003676">
    <property type="term" value="F:nucleic acid binding"/>
    <property type="evidence" value="ECO:0007669"/>
    <property type="project" value="InterPro"/>
</dbReference>
<dbReference type="GO" id="GO:0006310">
    <property type="term" value="P:DNA recombination"/>
    <property type="evidence" value="ECO:0007669"/>
    <property type="project" value="UniProtKB-KW"/>
</dbReference>
<dbReference type="Proteomes" id="UP000235388">
    <property type="component" value="Unassembled WGS sequence"/>
</dbReference>
<dbReference type="Gene3D" id="3.30.420.10">
    <property type="entry name" value="Ribonuclease H-like superfamily/Ribonuclease H"/>
    <property type="match status" value="1"/>
</dbReference>
<dbReference type="GO" id="GO:0046872">
    <property type="term" value="F:metal ion binding"/>
    <property type="evidence" value="ECO:0007669"/>
    <property type="project" value="UniProtKB-KW"/>
</dbReference>
<keyword evidence="10" id="KW-0233">DNA recombination</keyword>
<comment type="caution">
    <text evidence="12">The sequence shown here is derived from an EMBL/GenBank/DDBJ whole genome shotgun (WGS) entry which is preliminary data.</text>
</comment>
<keyword evidence="2" id="KW-0540">Nuclease</keyword>
<reference evidence="12 13" key="1">
    <citation type="submission" date="2017-11" db="EMBL/GenBank/DDBJ databases">
        <title>De novo assembly and phasing of dikaryotic genomes from two isolates of Puccinia coronata f. sp. avenae, the causal agent of oat crown rust.</title>
        <authorList>
            <person name="Miller M.E."/>
            <person name="Zhang Y."/>
            <person name="Omidvar V."/>
            <person name="Sperschneider J."/>
            <person name="Schwessinger B."/>
            <person name="Raley C."/>
            <person name="Palmer J.M."/>
            <person name="Garnica D."/>
            <person name="Upadhyaya N."/>
            <person name="Rathjen J."/>
            <person name="Taylor J.M."/>
            <person name="Park R.F."/>
            <person name="Dodds P.N."/>
            <person name="Hirsch C.D."/>
            <person name="Kianian S.F."/>
            <person name="Figueroa M."/>
        </authorList>
    </citation>
    <scope>NUCLEOTIDE SEQUENCE [LARGE SCALE GENOMIC DNA]</scope>
    <source>
        <strain evidence="12">12NC29</strain>
    </source>
</reference>
<dbReference type="AlphaFoldDB" id="A0A2N5VE56"/>
<evidence type="ECO:0000256" key="5">
    <source>
        <dbReference type="ARBA" id="ARBA00022801"/>
    </source>
</evidence>
<dbReference type="PANTHER" id="PTHR42648">
    <property type="entry name" value="TRANSPOSASE, PUTATIVE-RELATED"/>
    <property type="match status" value="1"/>
</dbReference>
<dbReference type="InterPro" id="IPR039537">
    <property type="entry name" value="Retrotran_Ty1/copia-like"/>
</dbReference>
<dbReference type="SUPFAM" id="SSF53098">
    <property type="entry name" value="Ribonuclease H-like"/>
    <property type="match status" value="1"/>
</dbReference>
<dbReference type="GO" id="GO:0004519">
    <property type="term" value="F:endonuclease activity"/>
    <property type="evidence" value="ECO:0007669"/>
    <property type="project" value="UniProtKB-KW"/>
</dbReference>
<evidence type="ECO:0008006" key="14">
    <source>
        <dbReference type="Google" id="ProtNLM"/>
    </source>
</evidence>
<evidence type="ECO:0000256" key="4">
    <source>
        <dbReference type="ARBA" id="ARBA00022759"/>
    </source>
</evidence>
<keyword evidence="4" id="KW-0255">Endonuclease</keyword>
<sequence>MILDKVNANGIPAAPEQKTLIFNSGASKSNLCNYHLLVDPKPVTKAINTYSGSISITHVGKFNLGGTLIYPVYFAPNGPHNLISASQLEYHGLAPQTISENYVLNVSDPSPDLDYHILLGHPSDKYLREFLKLNHIKPANPQQTAWNCKVCIQCKLKKTPHINPLPTADHPFKTLHMDVLQITPPSKTALKYILVIINNYSRFNRIYLMKAKLESESKILSFINKISSVPINYWDEATQYASTLINILPSKALNWLSPVNILSELNLLIKPVRDINKMVPFVLKVYVSHKPPSKISAPSRPLICLGRDYKPSELSFPYNTPHSLIKPPDTLSRAVYKKSSQEFALIVVAPVKSNVLADRPPQSGSSTPPRPPSATPAPHRSPSPVEPVRSPHRVASAAAPPSPPPPPPSPPPPPPPAHAAAV</sequence>
<evidence type="ECO:0000256" key="2">
    <source>
        <dbReference type="ARBA" id="ARBA00022722"/>
    </source>
</evidence>
<evidence type="ECO:0000256" key="11">
    <source>
        <dbReference type="SAM" id="MobiDB-lite"/>
    </source>
</evidence>
<feature type="region of interest" description="Disordered" evidence="11">
    <location>
        <begin position="357"/>
        <end position="422"/>
    </location>
</feature>
<evidence type="ECO:0000256" key="9">
    <source>
        <dbReference type="ARBA" id="ARBA00022932"/>
    </source>
</evidence>
<dbReference type="GO" id="GO:0015074">
    <property type="term" value="P:DNA integration"/>
    <property type="evidence" value="ECO:0007669"/>
    <property type="project" value="UniProtKB-KW"/>
</dbReference>
<accession>A0A2N5VE56</accession>
<organism evidence="12 13">
    <name type="scientific">Puccinia coronata f. sp. avenae</name>
    <dbReference type="NCBI Taxonomy" id="200324"/>
    <lineage>
        <taxon>Eukaryota</taxon>
        <taxon>Fungi</taxon>
        <taxon>Dikarya</taxon>
        <taxon>Basidiomycota</taxon>
        <taxon>Pucciniomycotina</taxon>
        <taxon>Pucciniomycetes</taxon>
        <taxon>Pucciniales</taxon>
        <taxon>Pucciniaceae</taxon>
        <taxon>Puccinia</taxon>
    </lineage>
</organism>
<dbReference type="GO" id="GO:0016787">
    <property type="term" value="F:hydrolase activity"/>
    <property type="evidence" value="ECO:0007669"/>
    <property type="project" value="UniProtKB-KW"/>
</dbReference>
<evidence type="ECO:0000313" key="13">
    <source>
        <dbReference type="Proteomes" id="UP000235388"/>
    </source>
</evidence>
<feature type="compositionally biased region" description="Pro residues" evidence="11">
    <location>
        <begin position="400"/>
        <end position="422"/>
    </location>
</feature>
<evidence type="ECO:0000256" key="10">
    <source>
        <dbReference type="ARBA" id="ARBA00023172"/>
    </source>
</evidence>
<proteinExistence type="predicted"/>
<keyword evidence="8" id="KW-0695">RNA-directed DNA polymerase</keyword>
<dbReference type="GO" id="GO:0003887">
    <property type="term" value="F:DNA-directed DNA polymerase activity"/>
    <property type="evidence" value="ECO:0007669"/>
    <property type="project" value="UniProtKB-KW"/>
</dbReference>
<name>A0A2N5VE56_9BASI</name>
<feature type="compositionally biased region" description="Low complexity" evidence="11">
    <location>
        <begin position="386"/>
        <end position="399"/>
    </location>
</feature>
<evidence type="ECO:0000256" key="7">
    <source>
        <dbReference type="ARBA" id="ARBA00022908"/>
    </source>
</evidence>
<keyword evidence="3" id="KW-0479">Metal-binding</keyword>
<keyword evidence="1" id="KW-0548">Nucleotidyltransferase</keyword>
<dbReference type="STRING" id="200324.A0A2N5VE56"/>
<evidence type="ECO:0000313" key="12">
    <source>
        <dbReference type="EMBL" id="PLW48269.1"/>
    </source>
</evidence>
<dbReference type="GO" id="GO:0003964">
    <property type="term" value="F:RNA-directed DNA polymerase activity"/>
    <property type="evidence" value="ECO:0007669"/>
    <property type="project" value="UniProtKB-KW"/>
</dbReference>
<evidence type="ECO:0000256" key="1">
    <source>
        <dbReference type="ARBA" id="ARBA00022695"/>
    </source>
</evidence>
<evidence type="ECO:0000256" key="6">
    <source>
        <dbReference type="ARBA" id="ARBA00022842"/>
    </source>
</evidence>
<protein>
    <recommendedName>
        <fullName evidence="14">GAG-pre-integrase domain-containing protein</fullName>
    </recommendedName>
</protein>
<keyword evidence="9" id="KW-0808">Transferase</keyword>
<dbReference type="OrthoDB" id="2506384at2759"/>
<dbReference type="PANTHER" id="PTHR42648:SF11">
    <property type="entry name" value="TRANSPOSON TY4-P GAG-POL POLYPROTEIN"/>
    <property type="match status" value="1"/>
</dbReference>
<keyword evidence="5" id="KW-0378">Hydrolase</keyword>
<keyword evidence="6" id="KW-0460">Magnesium</keyword>
<dbReference type="InterPro" id="IPR036397">
    <property type="entry name" value="RNaseH_sf"/>
</dbReference>
<dbReference type="InterPro" id="IPR012337">
    <property type="entry name" value="RNaseH-like_sf"/>
</dbReference>
<feature type="compositionally biased region" description="Pro residues" evidence="11">
    <location>
        <begin position="368"/>
        <end position="385"/>
    </location>
</feature>
<gene>
    <name evidence="12" type="ORF">PCANC_12902</name>
</gene>
<dbReference type="EMBL" id="PGCJ01000104">
    <property type="protein sequence ID" value="PLW48269.1"/>
    <property type="molecule type" value="Genomic_DNA"/>
</dbReference>
<evidence type="ECO:0000256" key="3">
    <source>
        <dbReference type="ARBA" id="ARBA00022723"/>
    </source>
</evidence>
<evidence type="ECO:0000256" key="8">
    <source>
        <dbReference type="ARBA" id="ARBA00022918"/>
    </source>
</evidence>
<keyword evidence="9" id="KW-0239">DNA-directed DNA polymerase</keyword>
<keyword evidence="7" id="KW-0229">DNA integration</keyword>
<keyword evidence="13" id="KW-1185">Reference proteome</keyword>